<dbReference type="SUPFAM" id="SSF48452">
    <property type="entry name" value="TPR-like"/>
    <property type="match status" value="1"/>
</dbReference>
<keyword evidence="1" id="KW-0812">Transmembrane</keyword>
<dbReference type="EMBL" id="FOAB01000006">
    <property type="protein sequence ID" value="SEL77739.1"/>
    <property type="molecule type" value="Genomic_DNA"/>
</dbReference>
<keyword evidence="1" id="KW-1133">Transmembrane helix</keyword>
<proteinExistence type="predicted"/>
<dbReference type="InterPro" id="IPR014562">
    <property type="entry name" value="UCP030959_TPR_rpt-cont"/>
</dbReference>
<sequence length="240" mass="28090">MPYFLIIALQGFCIYHAFKNNREYYWYFLIVLLPVIGCIIYLVTQVFNKRDLDVVQKEIVSVVNPTKKVNDLKKQVEFADTFQNRVFLGDALYEIKDYNSGIGEYEIALNGKYKSDSGVVKKLLEGYYQTSQFDKVIFCAEQINEKIDFKGSRSQFLYGLALGKQGRNEEAKENLKPIDQRYSNYEERYILAQFLINQGKIMDGKEILSEIILESQHMSKPNRHKYRRVVNDVKKLIESV</sequence>
<dbReference type="OrthoDB" id="794036at2"/>
<dbReference type="PIRSF" id="PIRSF030959">
    <property type="entry name" value="UCP030959"/>
    <property type="match status" value="1"/>
</dbReference>
<dbReference type="STRING" id="1038014.SAMN04487910_3218"/>
<dbReference type="Proteomes" id="UP000198521">
    <property type="component" value="Unassembled WGS sequence"/>
</dbReference>
<evidence type="ECO:0000313" key="2">
    <source>
        <dbReference type="EMBL" id="SEL77739.1"/>
    </source>
</evidence>
<evidence type="ECO:0008006" key="4">
    <source>
        <dbReference type="Google" id="ProtNLM"/>
    </source>
</evidence>
<dbReference type="RefSeq" id="WP_139195679.1">
    <property type="nucleotide sequence ID" value="NZ_FOAB01000006.1"/>
</dbReference>
<dbReference type="AlphaFoldDB" id="A0A1H7SZT3"/>
<keyword evidence="1" id="KW-0472">Membrane</keyword>
<accession>A0A1H7SZT3</accession>
<keyword evidence="3" id="KW-1185">Reference proteome</keyword>
<gene>
    <name evidence="2" type="ORF">SAMN04487910_3218</name>
</gene>
<organism evidence="2 3">
    <name type="scientific">Aquimarina amphilecti</name>
    <dbReference type="NCBI Taxonomy" id="1038014"/>
    <lineage>
        <taxon>Bacteria</taxon>
        <taxon>Pseudomonadati</taxon>
        <taxon>Bacteroidota</taxon>
        <taxon>Flavobacteriia</taxon>
        <taxon>Flavobacteriales</taxon>
        <taxon>Flavobacteriaceae</taxon>
        <taxon>Aquimarina</taxon>
    </lineage>
</organism>
<protein>
    <recommendedName>
        <fullName evidence="4">Cardiolipin synthase N-terminal domain-containing protein</fullName>
    </recommendedName>
</protein>
<evidence type="ECO:0000313" key="3">
    <source>
        <dbReference type="Proteomes" id="UP000198521"/>
    </source>
</evidence>
<reference evidence="2 3" key="1">
    <citation type="submission" date="2016-10" db="EMBL/GenBank/DDBJ databases">
        <authorList>
            <person name="de Groot N.N."/>
        </authorList>
    </citation>
    <scope>NUCLEOTIDE SEQUENCE [LARGE SCALE GENOMIC DNA]</scope>
    <source>
        <strain evidence="2 3">DSM 25232</strain>
    </source>
</reference>
<dbReference type="Gene3D" id="1.25.40.10">
    <property type="entry name" value="Tetratricopeptide repeat domain"/>
    <property type="match status" value="1"/>
</dbReference>
<feature type="transmembrane region" description="Helical" evidence="1">
    <location>
        <begin position="24"/>
        <end position="43"/>
    </location>
</feature>
<name>A0A1H7SZT3_AQUAM</name>
<dbReference type="InterPro" id="IPR011990">
    <property type="entry name" value="TPR-like_helical_dom_sf"/>
</dbReference>
<evidence type="ECO:0000256" key="1">
    <source>
        <dbReference type="SAM" id="Phobius"/>
    </source>
</evidence>